<comment type="similarity">
    <text evidence="1">Belongs to the ROK (NagC/XylR) family.</text>
</comment>
<proteinExistence type="inferred from homology"/>
<organism evidence="2 3">
    <name type="scientific">Paenibacillus contaminans</name>
    <dbReference type="NCBI Taxonomy" id="450362"/>
    <lineage>
        <taxon>Bacteria</taxon>
        <taxon>Bacillati</taxon>
        <taxon>Bacillota</taxon>
        <taxon>Bacilli</taxon>
        <taxon>Bacillales</taxon>
        <taxon>Paenibacillaceae</taxon>
        <taxon>Paenibacillus</taxon>
    </lineage>
</organism>
<sequence>MSRLPFDPQADAAIGVDVGGTKTNVGIMNRNGDVLASVRVATQLPGRTVVDQVKAGIDEVMERFAVLQPGGTLRGIGVGTAGQVDCASGSIRFASELIPGYTGTPVKKLLEEAYGLPVYVDNDVNVLALTEKYIGAAKNAKHVICIALGTGVGGAVMTDGKVVHGAWGGAGEIGHMTVDFNGPVCICGNRGCLEQYVSGTSIGRRMQELLVAEGRPDEAVSARDVVERWLAGDAGATAIMNETVAALGGAIASLIHIFNPEVVVIGGGVAEAGEPLFAKLREEVASRAMSSQLESATIVPAYQGNLSGMLGAGLQMWED</sequence>
<dbReference type="OrthoDB" id="9795247at2"/>
<dbReference type="CDD" id="cd24068">
    <property type="entry name" value="ASKHA_NBD_ROK_FnNanK-like"/>
    <property type="match status" value="1"/>
</dbReference>
<dbReference type="InterPro" id="IPR000600">
    <property type="entry name" value="ROK"/>
</dbReference>
<dbReference type="EMBL" id="QMFB01000016">
    <property type="protein sequence ID" value="RAV18582.1"/>
    <property type="molecule type" value="Genomic_DNA"/>
</dbReference>
<evidence type="ECO:0000313" key="3">
    <source>
        <dbReference type="Proteomes" id="UP000250369"/>
    </source>
</evidence>
<keyword evidence="3" id="KW-1185">Reference proteome</keyword>
<dbReference type="Pfam" id="PF00480">
    <property type="entry name" value="ROK"/>
    <property type="match status" value="1"/>
</dbReference>
<protein>
    <submittedName>
        <fullName evidence="2">ROK family protein</fullName>
    </submittedName>
</protein>
<reference evidence="2 3" key="1">
    <citation type="journal article" date="2009" name="Int. J. Syst. Evol. Microbiol.">
        <title>Paenibacillus contaminans sp. nov., isolated from a contaminated laboratory plate.</title>
        <authorList>
            <person name="Chou J.H."/>
            <person name="Lee J.H."/>
            <person name="Lin M.C."/>
            <person name="Chang P.S."/>
            <person name="Arun A.B."/>
            <person name="Young C.C."/>
            <person name="Chen W.M."/>
        </authorList>
    </citation>
    <scope>NUCLEOTIDE SEQUENCE [LARGE SCALE GENOMIC DNA]</scope>
    <source>
        <strain evidence="2 3">CKOBP-6</strain>
    </source>
</reference>
<dbReference type="PROSITE" id="PS01125">
    <property type="entry name" value="ROK"/>
    <property type="match status" value="1"/>
</dbReference>
<comment type="caution">
    <text evidence="2">The sequence shown here is derived from an EMBL/GenBank/DDBJ whole genome shotgun (WGS) entry which is preliminary data.</text>
</comment>
<dbReference type="Proteomes" id="UP000250369">
    <property type="component" value="Unassembled WGS sequence"/>
</dbReference>
<dbReference type="SUPFAM" id="SSF53067">
    <property type="entry name" value="Actin-like ATPase domain"/>
    <property type="match status" value="1"/>
</dbReference>
<name>A0A329MFX2_9BACL</name>
<dbReference type="Gene3D" id="3.30.420.40">
    <property type="match status" value="2"/>
</dbReference>
<dbReference type="InterPro" id="IPR049874">
    <property type="entry name" value="ROK_cs"/>
</dbReference>
<evidence type="ECO:0000256" key="1">
    <source>
        <dbReference type="ARBA" id="ARBA00006479"/>
    </source>
</evidence>
<dbReference type="InterPro" id="IPR043129">
    <property type="entry name" value="ATPase_NBD"/>
</dbReference>
<dbReference type="PANTHER" id="PTHR18964">
    <property type="entry name" value="ROK (REPRESSOR, ORF, KINASE) FAMILY"/>
    <property type="match status" value="1"/>
</dbReference>
<evidence type="ECO:0000313" key="2">
    <source>
        <dbReference type="EMBL" id="RAV18582.1"/>
    </source>
</evidence>
<dbReference type="RefSeq" id="WP_113033771.1">
    <property type="nucleotide sequence ID" value="NZ_QMFB01000016.1"/>
</dbReference>
<dbReference type="PANTHER" id="PTHR18964:SF149">
    <property type="entry name" value="BIFUNCTIONAL UDP-N-ACETYLGLUCOSAMINE 2-EPIMERASE_N-ACETYLMANNOSAMINE KINASE"/>
    <property type="match status" value="1"/>
</dbReference>
<accession>A0A329MFX2</accession>
<gene>
    <name evidence="2" type="ORF">DQG23_25100</name>
</gene>
<dbReference type="AlphaFoldDB" id="A0A329MFX2"/>